<comment type="similarity">
    <text evidence="3 11">Belongs to the adaptor complexes large subunit family.</text>
</comment>
<dbReference type="PIRSF" id="PIRSF037096">
    <property type="entry name" value="AP3_complex_beta"/>
    <property type="match status" value="1"/>
</dbReference>
<dbReference type="GO" id="GO:0030665">
    <property type="term" value="C:clathrin-coated vesicle membrane"/>
    <property type="evidence" value="ECO:0007669"/>
    <property type="project" value="UniProtKB-SubCell"/>
</dbReference>
<comment type="subcellular location">
    <subcellularLocation>
        <location evidence="1">Cytoplasmic vesicle</location>
        <location evidence="1">Clathrin-coated vesicle membrane</location>
        <topology evidence="1">Peripheral membrane protein</topology>
        <orientation evidence="1">Cytoplasmic side</orientation>
    </subcellularLocation>
    <subcellularLocation>
        <location evidence="2">Golgi apparatus</location>
    </subcellularLocation>
</comment>
<feature type="compositionally biased region" description="Basic and acidic residues" evidence="12">
    <location>
        <begin position="834"/>
        <end position="844"/>
    </location>
</feature>
<dbReference type="AlphaFoldDB" id="A0A1S3KLL6"/>
<dbReference type="GO" id="GO:0016192">
    <property type="term" value="P:vesicle-mediated transport"/>
    <property type="evidence" value="ECO:0007669"/>
    <property type="project" value="InterPro"/>
</dbReference>
<keyword evidence="4 11" id="KW-0813">Transport</keyword>
<evidence type="ECO:0000256" key="5">
    <source>
        <dbReference type="ARBA" id="ARBA00022553"/>
    </source>
</evidence>
<evidence type="ECO:0000256" key="12">
    <source>
        <dbReference type="SAM" id="MobiDB-lite"/>
    </source>
</evidence>
<dbReference type="RefSeq" id="XP_013979505.1">
    <property type="nucleotide sequence ID" value="XM_014124030.2"/>
</dbReference>
<feature type="region of interest" description="Disordered" evidence="12">
    <location>
        <begin position="667"/>
        <end position="844"/>
    </location>
</feature>
<feature type="compositionally biased region" description="Basic and acidic residues" evidence="12">
    <location>
        <begin position="673"/>
        <end position="687"/>
    </location>
</feature>
<feature type="compositionally biased region" description="Acidic residues" evidence="12">
    <location>
        <begin position="790"/>
        <end position="816"/>
    </location>
</feature>
<organism evidence="14 15">
    <name type="scientific">Salmo salar</name>
    <name type="common">Atlantic salmon</name>
    <dbReference type="NCBI Taxonomy" id="8030"/>
    <lineage>
        <taxon>Eukaryota</taxon>
        <taxon>Metazoa</taxon>
        <taxon>Chordata</taxon>
        <taxon>Craniata</taxon>
        <taxon>Vertebrata</taxon>
        <taxon>Euteleostomi</taxon>
        <taxon>Actinopterygii</taxon>
        <taxon>Neopterygii</taxon>
        <taxon>Teleostei</taxon>
        <taxon>Protacanthopterygii</taxon>
        <taxon>Salmoniformes</taxon>
        <taxon>Salmonidae</taxon>
        <taxon>Salmoninae</taxon>
        <taxon>Salmo</taxon>
    </lineage>
</organism>
<comment type="function">
    <text evidence="10">Subunit of non-clathrin- and clathrin-associated adaptor protein complex 3 (AP-3) that plays a role in protein sorting in the late-Golgi/trans-Golgi network (TGN) and/or endosomes. The AP complexes mediate both the recruitment of clathrin to membranes and the recognition of sorting signals within the cytosolic tails of transmembrane cargo molecules. AP-3 appears to be involved in the sorting of a subset of transmembrane proteins targeted to lysosomes and lysosome-related organelles. In concert with the BLOC-1 complex, AP-3 is required to target cargos into vesicles assembled at cell bodies for delivery into neurites and nerve terminals.</text>
</comment>
<feature type="compositionally biased region" description="Acidic residues" evidence="12">
    <location>
        <begin position="725"/>
        <end position="743"/>
    </location>
</feature>
<evidence type="ECO:0000256" key="8">
    <source>
        <dbReference type="ARBA" id="ARBA00023136"/>
    </source>
</evidence>
<dbReference type="Pfam" id="PF14796">
    <property type="entry name" value="AP3B1_C"/>
    <property type="match status" value="1"/>
</dbReference>
<accession>A0A1S3KLL6</accession>
<dbReference type="InterPro" id="IPR011989">
    <property type="entry name" value="ARM-like"/>
</dbReference>
<dbReference type="GO" id="GO:0006886">
    <property type="term" value="P:intracellular protein transport"/>
    <property type="evidence" value="ECO:0007669"/>
    <property type="project" value="InterPro"/>
</dbReference>
<feature type="domain" description="AP-3 complex subunit beta C-terminal" evidence="13">
    <location>
        <begin position="840"/>
        <end position="988"/>
    </location>
</feature>
<proteinExistence type="inferred from homology"/>
<feature type="compositionally biased region" description="Polar residues" evidence="12">
    <location>
        <begin position="1"/>
        <end position="17"/>
    </location>
</feature>
<sequence length="1142" mass="127128">MSASSAFNDEKGGSSNVGEPEYGHDPASGGIFSSDYKRHDDLKEMLDSNKDSLKLEAMKRIVAMIARGKNASDLFPAVVKNVACKNIEVKKLVYVYLVRYAEEQQDLALLSISTFQRGLKDPNQLIRASALRVLSSIRVTIIVPIMMLAIKEAASDMSPYVRKTAAHAIPKLYSLDPEQKDCLIEVIEKLLADKTTLVAGSVVMAFEEVCPERIDLIHKNYRKLCNLLIDVEEWGQVVIINMLTRYARTQFLNPNMNESLLEEGGGEKAFYGSDNDDDTDDEEDKEEKEKKKTEATAVVKRKPYVMDPDHRLLLRNTKPLLQSRNAAVVMAVAQLYFHLAPKAEVGVIAKALVRLMRSHSEVQYVVLQNVATMSIKRRGMFEPYLKSFYIRSTDPTQIKVLKLEVLTNLANETNISTILREFQTYIKSNDKDFVAATIQAIGRCATNIGEVRDTCLNGLVQLLSNRDELVVAESVVVIKKLLQMQPEQHSDIIKHMAKLTDNIQVPMARASILWLIGEYCEHVPKIAPDVLRKMAKTFTNEEDIVKLQIINLAAKLYLTNSKQTKLLTQYVLNLAKYDQNYDIRDRARFIRQLIVPTDKSGALSKYAKKLFLALKPAPVLESPFKDRDHFQLGSLSHLLNAKAGGYQVLPDWPEAAPDPSVRNVEVPEWTKCSSREKRKEKKADKPFYSDSEGESGPTESADSASDTASGSESGSGSEESGSGSESEESNEESESASEEDEEDEGKKKKKNVEKIKARKPVPESESEQSSGEDEKKSEKKSKPRIGSSESESEEDDDSESESSESEEEESEEESEEETKKKKKTTASKPPSKPPKKENKKEKKEMSLLDFDDFDPAPSPSQVTPLNNFLSSSLVTDLEGLSLTDNVLSPTTIIPSGNLKTYELLHRITGEGLSVEYCFSRQPFSPDPHMVAVKIQFTNSATSEAKSLHMEDAKLQSGMRIKEFPEIEVLPAGETLSVVMGIDFCDSTQAANFQLCTHTRKFFVSIQPPVGELMMPIFMTENEFKKEQETLLQSLGQLMGMNEITEKLTLEEKCQGEHAVVQRVTTAANLSRVPCGSDKECSPPVPPPPFPIHRFAGKTVTSGSLVLVSVVTKEDGAAQLTVNCEKMVIGTMLVKDILQALTQ</sequence>
<dbReference type="InterPro" id="IPR002553">
    <property type="entry name" value="Clathrin/coatomer_adapt-like_N"/>
</dbReference>
<reference evidence="15" key="1">
    <citation type="submission" date="2025-08" db="UniProtKB">
        <authorList>
            <consortium name="RefSeq"/>
        </authorList>
    </citation>
    <scope>IDENTIFICATION</scope>
</reference>
<evidence type="ECO:0000256" key="1">
    <source>
        <dbReference type="ARBA" id="ARBA00004145"/>
    </source>
</evidence>
<dbReference type="InterPro" id="IPR029390">
    <property type="entry name" value="AP3B_C"/>
</dbReference>
<evidence type="ECO:0000256" key="10">
    <source>
        <dbReference type="ARBA" id="ARBA00023570"/>
    </source>
</evidence>
<protein>
    <recommendedName>
        <fullName evidence="11">AP-3 complex subunit beta</fullName>
    </recommendedName>
</protein>
<dbReference type="GO" id="GO:0005794">
    <property type="term" value="C:Golgi apparatus"/>
    <property type="evidence" value="ECO:0007669"/>
    <property type="project" value="UniProtKB-SubCell"/>
</dbReference>
<evidence type="ECO:0000313" key="14">
    <source>
        <dbReference type="Proteomes" id="UP001652741"/>
    </source>
</evidence>
<feature type="compositionally biased region" description="Basic residues" evidence="12">
    <location>
        <begin position="747"/>
        <end position="759"/>
    </location>
</feature>
<evidence type="ECO:0000256" key="6">
    <source>
        <dbReference type="ARBA" id="ARBA00022927"/>
    </source>
</evidence>
<evidence type="ECO:0000256" key="7">
    <source>
        <dbReference type="ARBA" id="ARBA00023034"/>
    </source>
</evidence>
<dbReference type="InterPro" id="IPR026739">
    <property type="entry name" value="AP_beta"/>
</dbReference>
<feature type="compositionally biased region" description="Acidic residues" evidence="12">
    <location>
        <begin position="274"/>
        <end position="286"/>
    </location>
</feature>
<evidence type="ECO:0000256" key="11">
    <source>
        <dbReference type="PIRNR" id="PIRNR037096"/>
    </source>
</evidence>
<feature type="region of interest" description="Disordered" evidence="12">
    <location>
        <begin position="266"/>
        <end position="294"/>
    </location>
</feature>
<dbReference type="GO" id="GO:0030123">
    <property type="term" value="C:AP-3 adaptor complex"/>
    <property type="evidence" value="ECO:0007669"/>
    <property type="project" value="UniProtKB-UniRule"/>
</dbReference>
<dbReference type="SMART" id="SM01355">
    <property type="entry name" value="AP3B1_C"/>
    <property type="match status" value="1"/>
</dbReference>
<dbReference type="Proteomes" id="UP001652741">
    <property type="component" value="Chromosome ssa10"/>
</dbReference>
<feature type="region of interest" description="Disordered" evidence="12">
    <location>
        <begin position="1"/>
        <end position="33"/>
    </location>
</feature>
<evidence type="ECO:0000256" key="9">
    <source>
        <dbReference type="ARBA" id="ARBA00023329"/>
    </source>
</evidence>
<dbReference type="InterPro" id="IPR026740">
    <property type="entry name" value="AP3_beta"/>
</dbReference>
<dbReference type="Pfam" id="PF01602">
    <property type="entry name" value="Adaptin_N"/>
    <property type="match status" value="1"/>
</dbReference>
<dbReference type="Gene3D" id="1.25.10.10">
    <property type="entry name" value="Leucine-rich Repeat Variant"/>
    <property type="match status" value="1"/>
</dbReference>
<evidence type="ECO:0000259" key="13">
    <source>
        <dbReference type="SMART" id="SM01355"/>
    </source>
</evidence>
<keyword evidence="9" id="KW-0968">Cytoplasmic vesicle</keyword>
<dbReference type="InterPro" id="IPR016024">
    <property type="entry name" value="ARM-type_fold"/>
</dbReference>
<name>A0A1S3KLL6_SALSA</name>
<feature type="compositionally biased region" description="Low complexity" evidence="12">
    <location>
        <begin position="699"/>
        <end position="724"/>
    </location>
</feature>
<dbReference type="CTD" id="8120"/>
<keyword evidence="6 11" id="KW-0653">Protein transport</keyword>
<dbReference type="PANTHER" id="PTHR11134">
    <property type="entry name" value="ADAPTOR COMPLEX SUBUNIT BETA FAMILY MEMBER"/>
    <property type="match status" value="1"/>
</dbReference>
<evidence type="ECO:0000256" key="4">
    <source>
        <dbReference type="ARBA" id="ARBA00022448"/>
    </source>
</evidence>
<dbReference type="Pfam" id="PF24080">
    <property type="entry name" value="AP3B1_C_2"/>
    <property type="match status" value="1"/>
</dbReference>
<gene>
    <name evidence="15" type="primary">ap3b2</name>
</gene>
<keyword evidence="7" id="KW-0333">Golgi apparatus</keyword>
<evidence type="ECO:0000313" key="15">
    <source>
        <dbReference type="RefSeq" id="XP_013979505.1"/>
    </source>
</evidence>
<evidence type="ECO:0000256" key="2">
    <source>
        <dbReference type="ARBA" id="ARBA00004555"/>
    </source>
</evidence>
<evidence type="ECO:0000256" key="3">
    <source>
        <dbReference type="ARBA" id="ARBA00006613"/>
    </source>
</evidence>
<dbReference type="GeneID" id="106560776"/>
<dbReference type="SUPFAM" id="SSF48371">
    <property type="entry name" value="ARM repeat"/>
    <property type="match status" value="1"/>
</dbReference>
<dbReference type="InterPro" id="IPR056314">
    <property type="entry name" value="AP3B1/2_C"/>
</dbReference>
<keyword evidence="5" id="KW-0597">Phosphoprotein</keyword>
<keyword evidence="8 11" id="KW-0472">Membrane</keyword>
<keyword evidence="14" id="KW-1185">Reference proteome</keyword>